<dbReference type="InterPro" id="IPR011054">
    <property type="entry name" value="Rudment_hybrid_motif"/>
</dbReference>
<feature type="domain" description="ATP-grasp" evidence="10">
    <location>
        <begin position="126"/>
        <end position="323"/>
    </location>
</feature>
<accession>A0A2N9K902</accession>
<dbReference type="GeneID" id="99674118"/>
<dbReference type="Proteomes" id="UP000239237">
    <property type="component" value="Unassembled WGS sequence"/>
</dbReference>
<keyword evidence="4 9" id="KW-0547">Nucleotide-binding</keyword>
<evidence type="ECO:0000256" key="2">
    <source>
        <dbReference type="ARBA" id="ARBA00013263"/>
    </source>
</evidence>
<protein>
    <recommendedName>
        <fullName evidence="2">biotin carboxylase</fullName>
        <ecNumber evidence="2">6.3.4.14</ecNumber>
    </recommendedName>
</protein>
<evidence type="ECO:0000259" key="10">
    <source>
        <dbReference type="PROSITE" id="PS50975"/>
    </source>
</evidence>
<name>A0A2N9K902_9LACO</name>
<keyword evidence="7" id="KW-0092">Biotin</keyword>
<evidence type="ECO:0000256" key="6">
    <source>
        <dbReference type="ARBA" id="ARBA00023211"/>
    </source>
</evidence>
<dbReference type="GO" id="GO:0004075">
    <property type="term" value="F:biotin carboxylase activity"/>
    <property type="evidence" value="ECO:0007669"/>
    <property type="project" value="UniProtKB-EC"/>
</dbReference>
<evidence type="ECO:0000256" key="7">
    <source>
        <dbReference type="ARBA" id="ARBA00023267"/>
    </source>
</evidence>
<keyword evidence="15" id="KW-1185">Reference proteome</keyword>
<dbReference type="SUPFAM" id="SSF56059">
    <property type="entry name" value="Glutathione synthetase ATP-binding domain-like"/>
    <property type="match status" value="1"/>
</dbReference>
<evidence type="ECO:0000313" key="15">
    <source>
        <dbReference type="Proteomes" id="UP000239237"/>
    </source>
</evidence>
<keyword evidence="5 9" id="KW-0067">ATP-binding</keyword>
<comment type="catalytic activity">
    <reaction evidence="8">
        <text>N(6)-biotinyl-L-lysyl-[protein] + hydrogencarbonate + ATP = N(6)-carboxybiotinyl-L-lysyl-[protein] + ADP + phosphate + H(+)</text>
        <dbReference type="Rhea" id="RHEA:13501"/>
        <dbReference type="Rhea" id="RHEA-COMP:10505"/>
        <dbReference type="Rhea" id="RHEA-COMP:10506"/>
        <dbReference type="ChEBI" id="CHEBI:15378"/>
        <dbReference type="ChEBI" id="CHEBI:17544"/>
        <dbReference type="ChEBI" id="CHEBI:30616"/>
        <dbReference type="ChEBI" id="CHEBI:43474"/>
        <dbReference type="ChEBI" id="CHEBI:83144"/>
        <dbReference type="ChEBI" id="CHEBI:83145"/>
        <dbReference type="ChEBI" id="CHEBI:456216"/>
        <dbReference type="EC" id="6.3.4.14"/>
    </reaction>
</comment>
<dbReference type="InterPro" id="IPR051602">
    <property type="entry name" value="ACC_Biotin_Carboxylase"/>
</dbReference>
<sequence length="446" mass="49081">MGEKFVDNFKVLIANRGEIAVRIIRAVKMLGFQTVAVYSSADKDSLHVAMADESVQIGPSNVSDSYLNQKAILAAAEITHADAIHPGYGFLSENPNFAKQVEEMGIVFIGPTSEVIAQMGDKEKARQFMSEAGVPIVSGSDSFFEDVDIGFKQAKKIGYPVMLKSVAGGGGKGMRLVSNQDSFKSLFEVAQSEIMASVGDPRMYLEKFVFKPRHIEVQILGDGLGNAIVLGERDCTIQSHHQKVIEEAPSHLLDETTRKKMLAVSLNAVKKMAYRSAGTFEFLYQGPGKFYFMEMNTRIQVEHAISEEVSGIDIVSAQIQLASGRTINDISIGSKNNFAIEARVSALSAGTITGLHLPTGLGIRIETAVYQGYKVPPYYDAMIVKIIATGMTRHETLKRLQIAIEETVILGVDTNLDLLMRIIIHPDYMSDKNKTDIDWLDFQMKE</sequence>
<dbReference type="PROSITE" id="PS00867">
    <property type="entry name" value="CPSASE_2"/>
    <property type="match status" value="1"/>
</dbReference>
<dbReference type="Pfam" id="PF02785">
    <property type="entry name" value="Biotin_carb_C"/>
    <property type="match status" value="1"/>
</dbReference>
<dbReference type="SMART" id="SM00878">
    <property type="entry name" value="Biotin_carb_C"/>
    <property type="match status" value="1"/>
</dbReference>
<dbReference type="FunFam" id="3.40.50.20:FF:000010">
    <property type="entry name" value="Propionyl-CoA carboxylase subunit alpha"/>
    <property type="match status" value="1"/>
</dbReference>
<dbReference type="EMBL" id="OKQU01000001">
    <property type="protein sequence ID" value="SPE06756.1"/>
    <property type="molecule type" value="Genomic_DNA"/>
</dbReference>
<keyword evidence="6" id="KW-0464">Manganese</keyword>
<dbReference type="Gene3D" id="3.30.470.20">
    <property type="entry name" value="ATP-grasp fold, B domain"/>
    <property type="match status" value="1"/>
</dbReference>
<dbReference type="InterPro" id="IPR011764">
    <property type="entry name" value="Biotin_carboxylation_dom"/>
</dbReference>
<dbReference type="PROSITE" id="PS50975">
    <property type="entry name" value="ATP_GRASP"/>
    <property type="match status" value="1"/>
</dbReference>
<organism evidence="13 14">
    <name type="scientific">Leuconostoc suionicum</name>
    <dbReference type="NCBI Taxonomy" id="1511761"/>
    <lineage>
        <taxon>Bacteria</taxon>
        <taxon>Bacillati</taxon>
        <taxon>Bacillota</taxon>
        <taxon>Bacilli</taxon>
        <taxon>Lactobacillales</taxon>
        <taxon>Lactobacillaceae</taxon>
        <taxon>Leuconostoc</taxon>
    </lineage>
</organism>
<dbReference type="PANTHER" id="PTHR48095">
    <property type="entry name" value="PYRUVATE CARBOXYLASE SUBUNIT A"/>
    <property type="match status" value="1"/>
</dbReference>
<dbReference type="SUPFAM" id="SSF51246">
    <property type="entry name" value="Rudiment single hybrid motif"/>
    <property type="match status" value="1"/>
</dbReference>
<evidence type="ECO:0000313" key="14">
    <source>
        <dbReference type="Proteomes" id="UP000237923"/>
    </source>
</evidence>
<dbReference type="InterPro" id="IPR005479">
    <property type="entry name" value="CPAse_ATP-bd"/>
</dbReference>
<keyword evidence="3 13" id="KW-0436">Ligase</keyword>
<feature type="domain" description="Biotin carboxylation" evidence="11">
    <location>
        <begin position="7"/>
        <end position="443"/>
    </location>
</feature>
<dbReference type="Proteomes" id="UP000237923">
    <property type="component" value="Unassembled WGS sequence"/>
</dbReference>
<dbReference type="Pfam" id="PF00289">
    <property type="entry name" value="Biotin_carb_N"/>
    <property type="match status" value="1"/>
</dbReference>
<evidence type="ECO:0000313" key="12">
    <source>
        <dbReference type="EMBL" id="SPD91531.1"/>
    </source>
</evidence>
<evidence type="ECO:0000256" key="8">
    <source>
        <dbReference type="ARBA" id="ARBA00048600"/>
    </source>
</evidence>
<dbReference type="RefSeq" id="WP_072613618.1">
    <property type="nucleotide sequence ID" value="NZ_AP017935.1"/>
</dbReference>
<reference evidence="12 15" key="1">
    <citation type="submission" date="2018-02" db="EMBL/GenBank/DDBJ databases">
        <authorList>
            <person name="Rodrigo-Torres L."/>
            <person name="Arahal R. D."/>
            <person name="Lucena T."/>
        </authorList>
    </citation>
    <scope>NUCLEOTIDE SEQUENCE [LARGE SCALE GENOMIC DNA]</scope>
    <source>
        <strain evidence="12 15">CECT 8486</strain>
    </source>
</reference>
<dbReference type="EC" id="6.3.4.14" evidence="2"/>
<comment type="function">
    <text evidence="1">This protein is a component of the acetyl coenzyme A carboxylase complex; first, biotin carboxylase catalyzes the carboxylation of the carrier protein and then the transcarboxylase transfers the carboxyl group to form malonyl-CoA.</text>
</comment>
<evidence type="ECO:0000313" key="13">
    <source>
        <dbReference type="EMBL" id="SPE06756.1"/>
    </source>
</evidence>
<evidence type="ECO:0000256" key="4">
    <source>
        <dbReference type="ARBA" id="ARBA00022741"/>
    </source>
</evidence>
<evidence type="ECO:0000259" key="11">
    <source>
        <dbReference type="PROSITE" id="PS50979"/>
    </source>
</evidence>
<proteinExistence type="predicted"/>
<reference evidence="13 14" key="2">
    <citation type="submission" date="2018-02" db="EMBL/GenBank/DDBJ databases">
        <authorList>
            <person name="Cohen D.B."/>
            <person name="Kent A.D."/>
        </authorList>
    </citation>
    <scope>NUCLEOTIDE SEQUENCE [LARGE SCALE GENOMIC DNA]</scope>
    <source>
        <strain evidence="13 14">CECT 9216</strain>
    </source>
</reference>
<dbReference type="PANTHER" id="PTHR48095:SF2">
    <property type="entry name" value="BIOTIN CARBOXYLASE, CHLOROPLASTIC"/>
    <property type="match status" value="1"/>
</dbReference>
<dbReference type="Pfam" id="PF02786">
    <property type="entry name" value="CPSase_L_D2"/>
    <property type="match status" value="1"/>
</dbReference>
<dbReference type="InterPro" id="IPR005481">
    <property type="entry name" value="BC-like_N"/>
</dbReference>
<dbReference type="FunFam" id="3.30.1490.20:FF:000003">
    <property type="entry name" value="acetyl-CoA carboxylase isoform X1"/>
    <property type="match status" value="1"/>
</dbReference>
<dbReference type="KEGG" id="lsu:A6B45_04885"/>
<dbReference type="GO" id="GO:0046872">
    <property type="term" value="F:metal ion binding"/>
    <property type="evidence" value="ECO:0007669"/>
    <property type="project" value="InterPro"/>
</dbReference>
<dbReference type="PROSITE" id="PS50979">
    <property type="entry name" value="BC"/>
    <property type="match status" value="1"/>
</dbReference>
<dbReference type="InterPro" id="IPR011761">
    <property type="entry name" value="ATP-grasp"/>
</dbReference>
<evidence type="ECO:0000256" key="5">
    <source>
        <dbReference type="ARBA" id="ARBA00022840"/>
    </source>
</evidence>
<dbReference type="SUPFAM" id="SSF52440">
    <property type="entry name" value="PreATP-grasp domain"/>
    <property type="match status" value="1"/>
</dbReference>
<gene>
    <name evidence="13" type="primary">accC_2</name>
    <name evidence="12" type="synonym">accC_1</name>
    <name evidence="12" type="ORF">LES8486_00511</name>
    <name evidence="13" type="ORF">LES9216_00658</name>
</gene>
<dbReference type="InterPro" id="IPR016185">
    <property type="entry name" value="PreATP-grasp_dom_sf"/>
</dbReference>
<dbReference type="GO" id="GO:0005524">
    <property type="term" value="F:ATP binding"/>
    <property type="evidence" value="ECO:0007669"/>
    <property type="project" value="UniProtKB-UniRule"/>
</dbReference>
<dbReference type="AlphaFoldDB" id="A0A2N9K902"/>
<evidence type="ECO:0000256" key="9">
    <source>
        <dbReference type="PROSITE-ProRule" id="PRU00409"/>
    </source>
</evidence>
<dbReference type="EMBL" id="OKQR01000001">
    <property type="protein sequence ID" value="SPD91531.1"/>
    <property type="molecule type" value="Genomic_DNA"/>
</dbReference>
<dbReference type="InterPro" id="IPR005482">
    <property type="entry name" value="Biotin_COase_C"/>
</dbReference>
<evidence type="ECO:0000256" key="3">
    <source>
        <dbReference type="ARBA" id="ARBA00022598"/>
    </source>
</evidence>
<evidence type="ECO:0000256" key="1">
    <source>
        <dbReference type="ARBA" id="ARBA00003761"/>
    </source>
</evidence>